<evidence type="ECO:0000313" key="1">
    <source>
        <dbReference type="EMBL" id="QHU24463.1"/>
    </source>
</evidence>
<organism evidence="1">
    <name type="scientific">Pseudomonas aeruginosa</name>
    <dbReference type="NCBI Taxonomy" id="287"/>
    <lineage>
        <taxon>Bacteria</taxon>
        <taxon>Pseudomonadati</taxon>
        <taxon>Pseudomonadota</taxon>
        <taxon>Gammaproteobacteria</taxon>
        <taxon>Pseudomonadales</taxon>
        <taxon>Pseudomonadaceae</taxon>
        <taxon>Pseudomonas</taxon>
    </lineage>
</organism>
<dbReference type="AlphaFoldDB" id="A0A6C0L5B2"/>
<geneLocation type="plasmid" evidence="1">
    <name>pNK546b</name>
</geneLocation>
<reference evidence="1" key="1">
    <citation type="submission" date="2019-10" db="EMBL/GenBank/DDBJ databases">
        <title>Extensively Drug-Resistant Pseudomonas aeruginosa ST664 clone carrying KPC-2-encoding megaplasmid in a burn clinic.</title>
        <authorList>
            <person name="Li Z."/>
            <person name="Cai Z."/>
            <person name="Cai Z."/>
            <person name="Zhang Y."/>
            <person name="Fu T."/>
            <person name="Jin Y."/>
            <person name="Cheng Z."/>
            <person name="Jin S."/>
            <person name="Wu W."/>
            <person name="Yang L."/>
            <person name="Bai F."/>
        </authorList>
    </citation>
    <scope>NUCLEOTIDE SEQUENCE</scope>
    <source>
        <strain evidence="1">NK546</strain>
        <plasmid evidence="1">pNK546b</plasmid>
    </source>
</reference>
<dbReference type="EMBL" id="MN583270">
    <property type="protein sequence ID" value="QHU24463.1"/>
    <property type="molecule type" value="Genomic_DNA"/>
</dbReference>
<protein>
    <submittedName>
        <fullName evidence="1">Uncharacterized protein</fullName>
    </submittedName>
</protein>
<proteinExistence type="predicted"/>
<keyword evidence="1" id="KW-0614">Plasmid</keyword>
<sequence length="121" mass="13314">MKPKELKTSAKLVLSGDDNVPDMPMNDAQVNHLRRLLAWMRCEWMLDDDMQRGFISGAQGCVEMGAATPEEAGALLAEQAEKIKQCPAYVRQAVKMLTKALRDHERAAGILEPHGGGEVEP</sequence>
<name>A0A6C0L5B2_PSEAI</name>
<accession>A0A6C0L5B2</accession>
<dbReference type="RefSeq" id="WP_044265915.1">
    <property type="nucleotide sequence ID" value="NZ_BSAO01000026.1"/>
</dbReference>